<evidence type="ECO:0000313" key="4">
    <source>
        <dbReference type="Proteomes" id="UP000078116"/>
    </source>
</evidence>
<organism evidence="2 4">
    <name type="scientific">Paraburkholderia ginsengiterrae</name>
    <dbReference type="NCBI Taxonomy" id="1462993"/>
    <lineage>
        <taxon>Bacteria</taxon>
        <taxon>Pseudomonadati</taxon>
        <taxon>Pseudomonadota</taxon>
        <taxon>Betaproteobacteria</taxon>
        <taxon>Burkholderiales</taxon>
        <taxon>Burkholderiaceae</taxon>
        <taxon>Paraburkholderia</taxon>
    </lineage>
</organism>
<dbReference type="Proteomes" id="UP000078116">
    <property type="component" value="Unassembled WGS sequence"/>
</dbReference>
<dbReference type="AlphaFoldDB" id="A0A1A9NCS7"/>
<keyword evidence="3" id="KW-1185">Reference proteome</keyword>
<evidence type="ECO:0000313" key="3">
    <source>
        <dbReference type="Proteomes" id="UP000077961"/>
    </source>
</evidence>
<comment type="caution">
    <text evidence="2">The sequence shown here is derived from an EMBL/GenBank/DDBJ whole genome shotgun (WGS) entry which is preliminary data.</text>
</comment>
<dbReference type="EMBL" id="LXKA01000110">
    <property type="protein sequence ID" value="OAJ64327.1"/>
    <property type="molecule type" value="Genomic_DNA"/>
</dbReference>
<reference evidence="3 4" key="1">
    <citation type="submission" date="2016-04" db="EMBL/GenBank/DDBJ databases">
        <title>Reclassification of Paraburkholderia panaciterrae (Farh et al. 2015) Dobritsa &amp; Samadpour 2016 as a later homotypic synonym of Paraburkholderia ginsengiterrae (Farh et al. 2015) Dobritsa &amp; Samadpour 2016.</title>
        <authorList>
            <person name="Dobritsa A.P."/>
            <person name="Kutumbaka K."/>
            <person name="Samadpour M."/>
        </authorList>
    </citation>
    <scope>NUCLEOTIDE SEQUENCE [LARGE SCALE GENOMIC DNA]</scope>
    <source>
        <strain evidence="2 4">DCY85</strain>
        <strain evidence="1 3">DCY85-1</strain>
    </source>
</reference>
<gene>
    <name evidence="1" type="ORF">A6V36_02990</name>
    <name evidence="2" type="ORF">A6V37_02190</name>
</gene>
<accession>A0A1A9NCS7</accession>
<proteinExistence type="predicted"/>
<protein>
    <submittedName>
        <fullName evidence="2">Uncharacterized protein</fullName>
    </submittedName>
</protein>
<name>A0A1A9NCS7_9BURK</name>
<evidence type="ECO:0000313" key="2">
    <source>
        <dbReference type="EMBL" id="OAJ64327.1"/>
    </source>
</evidence>
<dbReference type="Proteomes" id="UP000077961">
    <property type="component" value="Unassembled WGS sequence"/>
</dbReference>
<evidence type="ECO:0000313" key="1">
    <source>
        <dbReference type="EMBL" id="OAJ60770.1"/>
    </source>
</evidence>
<dbReference type="EMBL" id="LXJZ01000101">
    <property type="protein sequence ID" value="OAJ60770.1"/>
    <property type="molecule type" value="Genomic_DNA"/>
</dbReference>
<sequence length="123" mass="13561">MNSPPLDLPPRQGELALTYIGREAVELLSILLADTLTDIEVAARDAGISDASFVRQRRATDRVACVQSVLETMKVERVGASDDEGALRMRMRVRGAVDLLTRGWPEDYPAGAVEWLLLQLSPR</sequence>